<organism evidence="1 2">
    <name type="scientific">Candidatus Collierbacteria bacterium GW2011_GWC2_44_18</name>
    <dbReference type="NCBI Taxonomy" id="1618392"/>
    <lineage>
        <taxon>Bacteria</taxon>
        <taxon>Candidatus Collieribacteriota</taxon>
    </lineage>
</organism>
<name>A0A0G1HTC6_9BACT</name>
<dbReference type="Proteomes" id="UP000034172">
    <property type="component" value="Unassembled WGS sequence"/>
</dbReference>
<comment type="caution">
    <text evidence="1">The sequence shown here is derived from an EMBL/GenBank/DDBJ whole genome shotgun (WGS) entry which is preliminary data.</text>
</comment>
<accession>A0A0G1HTC6</accession>
<evidence type="ECO:0008006" key="3">
    <source>
        <dbReference type="Google" id="ProtNLM"/>
    </source>
</evidence>
<evidence type="ECO:0000313" key="1">
    <source>
        <dbReference type="EMBL" id="KKT49898.1"/>
    </source>
</evidence>
<dbReference type="STRING" id="1618392.UW41_C0001G0044"/>
<protein>
    <recommendedName>
        <fullName evidence="3">Isochorismatase hydrolase</fullName>
    </recommendedName>
</protein>
<reference evidence="1 2" key="1">
    <citation type="journal article" date="2015" name="Nature">
        <title>rRNA introns, odd ribosomes, and small enigmatic genomes across a large radiation of phyla.</title>
        <authorList>
            <person name="Brown C.T."/>
            <person name="Hug L.A."/>
            <person name="Thomas B.C."/>
            <person name="Sharon I."/>
            <person name="Castelle C.J."/>
            <person name="Singh A."/>
            <person name="Wilkins M.J."/>
            <person name="Williams K.H."/>
            <person name="Banfield J.F."/>
        </authorList>
    </citation>
    <scope>NUCLEOTIDE SEQUENCE [LARGE SCALE GENOMIC DNA]</scope>
</reference>
<dbReference type="InterPro" id="IPR036380">
    <property type="entry name" value="Isochorismatase-like_sf"/>
</dbReference>
<dbReference type="AlphaFoldDB" id="A0A0G1HTC6"/>
<dbReference type="PATRIC" id="fig|1618392.3.peg.46"/>
<proteinExistence type="predicted"/>
<dbReference type="EMBL" id="LCIE01000001">
    <property type="protein sequence ID" value="KKT49898.1"/>
    <property type="molecule type" value="Genomic_DNA"/>
</dbReference>
<evidence type="ECO:0000313" key="2">
    <source>
        <dbReference type="Proteomes" id="UP000034172"/>
    </source>
</evidence>
<gene>
    <name evidence="1" type="ORF">UW41_C0001G0044</name>
</gene>
<dbReference type="Gene3D" id="3.40.50.850">
    <property type="entry name" value="Isochorismatase-like"/>
    <property type="match status" value="1"/>
</dbReference>
<sequence length="342" mass="37801">MSNLPMPAHYDPKKVNQVWEPNYEMLAAEAPKWAKWYGIKPASKDKVRFGVMAIDNQNTFCIPGFELFVGGRSGTGAVDDSRRFVEFIYRNLGSITGFEITMDTHTTQQIFHAMWLVDAKGNHPAPYSEVSTADIKSGKWMVNPAVVSRVPGANYAWLQGHLLDYNSQLEAAGRYKLTIWPYHAMLGGIGHALVASFHEAAMFHSFAREVDAHTEIKGGNVLSENYSALRPEVLFAMKQAIAQKSTGFVKSLMAYDYLAIVGQAKSHCYSWSVDDFLTEIVAVDPSLAKKVYLVEDCTSPVVVPGVVDHTDNANAAFARFAKAGMNIVKSTDPIESWPGIKL</sequence>